<evidence type="ECO:0000256" key="2">
    <source>
        <dbReference type="ARBA" id="ARBA00022553"/>
    </source>
</evidence>
<keyword evidence="6" id="KW-1003">Cell membrane</keyword>
<evidence type="ECO:0000256" key="6">
    <source>
        <dbReference type="HAMAP-Rule" id="MF_00479"/>
    </source>
</evidence>
<dbReference type="HAMAP" id="MF_00479">
    <property type="entry name" value="RsxG_RnfG"/>
    <property type="match status" value="1"/>
</dbReference>
<dbReference type="GO" id="GO:0010181">
    <property type="term" value="F:FMN binding"/>
    <property type="evidence" value="ECO:0007669"/>
    <property type="project" value="InterPro"/>
</dbReference>
<dbReference type="AlphaFoldDB" id="A0A495B8C1"/>
<keyword evidence="1 6" id="KW-0813">Transport</keyword>
<dbReference type="InterPro" id="IPR007329">
    <property type="entry name" value="FMN-bd"/>
</dbReference>
<proteinExistence type="inferred from homology"/>
<keyword evidence="3 6" id="KW-0285">Flavoprotein</keyword>
<evidence type="ECO:0000256" key="7">
    <source>
        <dbReference type="SAM" id="Phobius"/>
    </source>
</evidence>
<dbReference type="GO" id="GO:0005886">
    <property type="term" value="C:plasma membrane"/>
    <property type="evidence" value="ECO:0007669"/>
    <property type="project" value="UniProtKB-SubCell"/>
</dbReference>
<dbReference type="NCBIfam" id="TIGR01947">
    <property type="entry name" value="rnfG"/>
    <property type="match status" value="1"/>
</dbReference>
<dbReference type="EMBL" id="RBID01000016">
    <property type="protein sequence ID" value="RKQ57212.1"/>
    <property type="molecule type" value="Genomic_DNA"/>
</dbReference>
<evidence type="ECO:0000256" key="4">
    <source>
        <dbReference type="ARBA" id="ARBA00022643"/>
    </source>
</evidence>
<dbReference type="InterPro" id="IPR010209">
    <property type="entry name" value="Ion_transpt_RnfG/RsxG"/>
</dbReference>
<keyword evidence="6 7" id="KW-0812">Transmembrane</keyword>
<dbReference type="SMART" id="SM00900">
    <property type="entry name" value="FMN_bind"/>
    <property type="match status" value="1"/>
</dbReference>
<evidence type="ECO:0000256" key="1">
    <source>
        <dbReference type="ARBA" id="ARBA00022448"/>
    </source>
</evidence>
<keyword evidence="2 6" id="KW-0597">Phosphoprotein</keyword>
<keyword evidence="6 7" id="KW-1133">Transmembrane helix</keyword>
<feature type="modified residue" description="FMN phosphoryl threonine" evidence="6">
    <location>
        <position position="179"/>
    </location>
</feature>
<dbReference type="EC" id="7.-.-.-" evidence="6"/>
<keyword evidence="4 6" id="KW-0288">FMN</keyword>
<dbReference type="GO" id="GO:0009055">
    <property type="term" value="F:electron transfer activity"/>
    <property type="evidence" value="ECO:0007669"/>
    <property type="project" value="InterPro"/>
</dbReference>
<evidence type="ECO:0000259" key="8">
    <source>
        <dbReference type="SMART" id="SM00900"/>
    </source>
</evidence>
<evidence type="ECO:0000256" key="3">
    <source>
        <dbReference type="ARBA" id="ARBA00022630"/>
    </source>
</evidence>
<dbReference type="Pfam" id="PF04205">
    <property type="entry name" value="FMN_bind"/>
    <property type="match status" value="1"/>
</dbReference>
<comment type="similarity">
    <text evidence="6">Belongs to the RnfG family.</text>
</comment>
<keyword evidence="6" id="KW-0997">Cell inner membrane</keyword>
<evidence type="ECO:0000313" key="10">
    <source>
        <dbReference type="Proteomes" id="UP000279384"/>
    </source>
</evidence>
<evidence type="ECO:0000313" key="9">
    <source>
        <dbReference type="EMBL" id="RKQ57212.1"/>
    </source>
</evidence>
<accession>A0A495B8C1</accession>
<comment type="subunit">
    <text evidence="6">The complex is composed of six subunits: RnfA, RnfB, RnfC, RnfD, RnfE and RnfG.</text>
</comment>
<keyword evidence="6 7" id="KW-0472">Membrane</keyword>
<feature type="transmembrane region" description="Helical" evidence="7">
    <location>
        <begin position="12"/>
        <end position="32"/>
    </location>
</feature>
<dbReference type="RefSeq" id="WP_120811330.1">
    <property type="nucleotide sequence ID" value="NZ_RBID01000016.1"/>
</dbReference>
<name>A0A495B8C1_VOGIN</name>
<comment type="caution">
    <text evidence="9">The sequence shown here is derived from an EMBL/GenBank/DDBJ whole genome shotgun (WGS) entry which is preliminary data.</text>
</comment>
<dbReference type="PANTHER" id="PTHR36118:SF1">
    <property type="entry name" value="ION-TRANSLOCATING OXIDOREDUCTASE COMPLEX SUBUNIT G"/>
    <property type="match status" value="1"/>
</dbReference>
<keyword evidence="6" id="KW-1278">Translocase</keyword>
<protein>
    <recommendedName>
        <fullName evidence="6">Ion-translocating oxidoreductase complex subunit G</fullName>
        <ecNumber evidence="6">7.-.-.-</ecNumber>
    </recommendedName>
    <alternativeName>
        <fullName evidence="6">Rnf electron transport complex subunit G</fullName>
    </alternativeName>
</protein>
<dbReference type="GO" id="GO:0022900">
    <property type="term" value="P:electron transport chain"/>
    <property type="evidence" value="ECO:0007669"/>
    <property type="project" value="UniProtKB-UniRule"/>
</dbReference>
<comment type="function">
    <text evidence="6">Part of a membrane-bound complex that couples electron transfer with translocation of ions across the membrane.</text>
</comment>
<dbReference type="Proteomes" id="UP000279384">
    <property type="component" value="Unassembled WGS sequence"/>
</dbReference>
<dbReference type="PANTHER" id="PTHR36118">
    <property type="entry name" value="ION-TRANSLOCATING OXIDOREDUCTASE COMPLEX SUBUNIT G"/>
    <property type="match status" value="1"/>
</dbReference>
<reference evidence="9 10" key="1">
    <citation type="submission" date="2018-10" db="EMBL/GenBank/DDBJ databases">
        <title>Genomic Encyclopedia of Type Strains, Phase IV (KMG-IV): sequencing the most valuable type-strain genomes for metagenomic binning, comparative biology and taxonomic classification.</title>
        <authorList>
            <person name="Goeker M."/>
        </authorList>
    </citation>
    <scope>NUCLEOTIDE SEQUENCE [LARGE SCALE GENOMIC DNA]</scope>
    <source>
        <strain evidence="9 10">DSM 3303</strain>
    </source>
</reference>
<sequence>MRRPWQQAQRSALILAGFAATATLLLGGTWLATHRIVAANEMAAQSALLAQTLPAASFDNVLPASRQPLPPAIQQAFGSPEALAFYTARRQGRVSGLVFENVAPDGYSGRIRLLIGLLPDGSVHAVRVVKHQETPGLGDYIDLARSEWARQFGSKGAANLPAWRVRKDGGEFDYVSGATVSARAVTAAVGRTVAAFHQYRATLLPRNTP</sequence>
<evidence type="ECO:0000256" key="5">
    <source>
        <dbReference type="ARBA" id="ARBA00022982"/>
    </source>
</evidence>
<feature type="domain" description="FMN-binding" evidence="8">
    <location>
        <begin position="106"/>
        <end position="196"/>
    </location>
</feature>
<gene>
    <name evidence="6" type="primary">rnfG</name>
    <name evidence="9" type="ORF">C8E02_2672</name>
</gene>
<comment type="subcellular location">
    <subcellularLocation>
        <location evidence="6">Cell inner membrane</location>
        <topology evidence="6">Single-pass membrane protein</topology>
    </subcellularLocation>
</comment>
<organism evidence="9 10">
    <name type="scientific">Vogesella indigofera</name>
    <name type="common">Pseudomonas indigofera</name>
    <dbReference type="NCBI Taxonomy" id="45465"/>
    <lineage>
        <taxon>Bacteria</taxon>
        <taxon>Pseudomonadati</taxon>
        <taxon>Pseudomonadota</taxon>
        <taxon>Betaproteobacteria</taxon>
        <taxon>Neisseriales</taxon>
        <taxon>Chromobacteriaceae</taxon>
        <taxon>Vogesella</taxon>
    </lineage>
</organism>
<comment type="cofactor">
    <cofactor evidence="6">
        <name>FMN</name>
        <dbReference type="ChEBI" id="CHEBI:58210"/>
    </cofactor>
</comment>
<dbReference type="PIRSF" id="PIRSF006091">
    <property type="entry name" value="E_trnsport_RnfG"/>
    <property type="match status" value="1"/>
</dbReference>
<keyword evidence="5 6" id="KW-0249">Electron transport</keyword>